<dbReference type="GO" id="GO:0006811">
    <property type="term" value="P:monoatomic ion transport"/>
    <property type="evidence" value="ECO:0007669"/>
    <property type="project" value="UniProtKB-KW"/>
</dbReference>
<proteinExistence type="predicted"/>
<evidence type="ECO:0000256" key="5">
    <source>
        <dbReference type="ARBA" id="ARBA00022692"/>
    </source>
</evidence>
<evidence type="ECO:0000256" key="10">
    <source>
        <dbReference type="SAM" id="Phobius"/>
    </source>
</evidence>
<keyword evidence="12" id="KW-1185">Reference proteome</keyword>
<reference evidence="11 12" key="1">
    <citation type="journal article" date="2014" name="PLoS Genet.">
        <title>Phylogenetically driven sequencing of extremely halophilic archaea reveals strategies for static and dynamic osmo-response.</title>
        <authorList>
            <person name="Becker E.A."/>
            <person name="Seitzer P.M."/>
            <person name="Tritt A."/>
            <person name="Larsen D."/>
            <person name="Krusor M."/>
            <person name="Yao A.I."/>
            <person name="Wu D."/>
            <person name="Madern D."/>
            <person name="Eisen J.A."/>
            <person name="Darling A.E."/>
            <person name="Facciotti M.T."/>
        </authorList>
    </citation>
    <scope>NUCLEOTIDE SEQUENCE [LARGE SCALE GENOMIC DNA]</scope>
    <source>
        <strain evidence="11 12">100A6</strain>
    </source>
</reference>
<feature type="transmembrane region" description="Helical" evidence="10">
    <location>
        <begin position="252"/>
        <end position="270"/>
    </location>
</feature>
<dbReference type="InterPro" id="IPR002528">
    <property type="entry name" value="MATE_fam"/>
</dbReference>
<keyword evidence="6 10" id="KW-1133">Transmembrane helix</keyword>
<evidence type="ECO:0000256" key="4">
    <source>
        <dbReference type="ARBA" id="ARBA00022475"/>
    </source>
</evidence>
<feature type="transmembrane region" description="Helical" evidence="10">
    <location>
        <begin position="211"/>
        <end position="231"/>
    </location>
</feature>
<evidence type="ECO:0000256" key="1">
    <source>
        <dbReference type="ARBA" id="ARBA00004651"/>
    </source>
</evidence>
<feature type="transmembrane region" description="Helical" evidence="10">
    <location>
        <begin position="153"/>
        <end position="175"/>
    </location>
</feature>
<gene>
    <name evidence="11" type="ORF">C447_13032</name>
</gene>
<feature type="transmembrane region" description="Helical" evidence="10">
    <location>
        <begin position="374"/>
        <end position="392"/>
    </location>
</feature>
<keyword evidence="2" id="KW-0813">Transport</keyword>
<keyword evidence="3" id="KW-0050">Antiport</keyword>
<dbReference type="PIRSF" id="PIRSF006603">
    <property type="entry name" value="DinF"/>
    <property type="match status" value="1"/>
</dbReference>
<dbReference type="InterPro" id="IPR048279">
    <property type="entry name" value="MdtK-like"/>
</dbReference>
<evidence type="ECO:0000256" key="6">
    <source>
        <dbReference type="ARBA" id="ARBA00022989"/>
    </source>
</evidence>
<dbReference type="EMBL" id="AOMB01000035">
    <property type="protein sequence ID" value="EMA37296.1"/>
    <property type="molecule type" value="Genomic_DNA"/>
</dbReference>
<keyword evidence="7" id="KW-0406">Ion transport</keyword>
<dbReference type="OrthoDB" id="214119at2157"/>
<feature type="transmembrane region" description="Helical" evidence="10">
    <location>
        <begin position="76"/>
        <end position="95"/>
    </location>
</feature>
<keyword evidence="5 10" id="KW-0812">Transmembrane</keyword>
<name>M0LV05_9EURY</name>
<keyword evidence="4" id="KW-1003">Cell membrane</keyword>
<dbReference type="GO" id="GO:0015297">
    <property type="term" value="F:antiporter activity"/>
    <property type="evidence" value="ECO:0007669"/>
    <property type="project" value="UniProtKB-KW"/>
</dbReference>
<dbReference type="Proteomes" id="UP000011566">
    <property type="component" value="Unassembled WGS sequence"/>
</dbReference>
<feature type="transmembrane region" description="Helical" evidence="10">
    <location>
        <begin position="52"/>
        <end position="70"/>
    </location>
</feature>
<evidence type="ECO:0000256" key="8">
    <source>
        <dbReference type="ARBA" id="ARBA00023136"/>
    </source>
</evidence>
<evidence type="ECO:0000256" key="7">
    <source>
        <dbReference type="ARBA" id="ARBA00023065"/>
    </source>
</evidence>
<dbReference type="NCBIfam" id="TIGR00797">
    <property type="entry name" value="matE"/>
    <property type="match status" value="1"/>
</dbReference>
<organism evidence="11 12">
    <name type="scientific">Halococcus hamelinensis 100A6</name>
    <dbReference type="NCBI Taxonomy" id="1132509"/>
    <lineage>
        <taxon>Archaea</taxon>
        <taxon>Methanobacteriati</taxon>
        <taxon>Methanobacteriota</taxon>
        <taxon>Stenosarchaea group</taxon>
        <taxon>Halobacteria</taxon>
        <taxon>Halobacteriales</taxon>
        <taxon>Halococcaceae</taxon>
        <taxon>Halococcus</taxon>
    </lineage>
</organism>
<dbReference type="InterPro" id="IPR050222">
    <property type="entry name" value="MATE_MdtK"/>
</dbReference>
<evidence type="ECO:0000256" key="2">
    <source>
        <dbReference type="ARBA" id="ARBA00022448"/>
    </source>
</evidence>
<evidence type="ECO:0000313" key="11">
    <source>
        <dbReference type="EMBL" id="EMA37296.1"/>
    </source>
</evidence>
<accession>M0LV05</accession>
<keyword evidence="8 10" id="KW-0472">Membrane</keyword>
<sequence>MAIQTNPLRALLIGIGIVLERLSLVDRNRAHETTELAWPRIVTGFARMSKSVVDVAMVGVFTGSTAIAGMGFAGPYWGMTFAIGSGMAAGTIALVSQRYGAGADDELGQVVRSSALLVTVISLPVAAAFWVFPLELVGSLSDDPGAVGFGAEYLRVLALGVPFAILNQIGSRVLVGVDDAWTPMVVRSGGAVVNALLNTVLIFGLGMGVTGAALGTIIAAALVTTAFALGLTVGRLPVIGEFPVRIDVSKRYVQWGVFGDLVSIGLPVVGRSSVWTVARFPILVFVGTFGPQVVAAYVVSRRIWGLMNVPGWGFGLAASSLVGRALGANEEDRAAVYGHEITYFTVATYLLGAVVVAVFAEEIVAVFVTDPRSSMVPVATGFVYAACLAVVPQGVTESIAGALDATGDTNWPFYGRAVGMFVFAIPLTYLGATTSLGLVGLYLAFLGESLPSALISYYRFRSERWKRISRKYRPESTAGND</sequence>
<dbReference type="GO" id="GO:0042910">
    <property type="term" value="F:xenobiotic transmembrane transporter activity"/>
    <property type="evidence" value="ECO:0007669"/>
    <property type="project" value="InterPro"/>
</dbReference>
<dbReference type="PANTHER" id="PTHR43298">
    <property type="entry name" value="MULTIDRUG RESISTANCE PROTEIN NORM-RELATED"/>
    <property type="match status" value="1"/>
</dbReference>
<dbReference type="GO" id="GO:0005886">
    <property type="term" value="C:plasma membrane"/>
    <property type="evidence" value="ECO:0007669"/>
    <property type="project" value="UniProtKB-SubCell"/>
</dbReference>
<dbReference type="AlphaFoldDB" id="M0LV05"/>
<feature type="transmembrane region" description="Helical" evidence="10">
    <location>
        <begin position="184"/>
        <end position="205"/>
    </location>
</feature>
<dbReference type="eggNOG" id="arCOG01731">
    <property type="taxonomic scope" value="Archaea"/>
</dbReference>
<dbReference type="CDD" id="cd13137">
    <property type="entry name" value="MATE_NorM_like"/>
    <property type="match status" value="1"/>
</dbReference>
<feature type="transmembrane region" description="Helical" evidence="10">
    <location>
        <begin position="282"/>
        <end position="299"/>
    </location>
</feature>
<dbReference type="RefSeq" id="WP_007694537.1">
    <property type="nucleotide sequence ID" value="NZ_AJRK01000415.1"/>
</dbReference>
<evidence type="ECO:0000256" key="9">
    <source>
        <dbReference type="ARBA" id="ARBA00031636"/>
    </source>
</evidence>
<comment type="caution">
    <text evidence="11">The sequence shown here is derived from an EMBL/GenBank/DDBJ whole genome shotgun (WGS) entry which is preliminary data.</text>
</comment>
<feature type="transmembrane region" description="Helical" evidence="10">
    <location>
        <begin position="115"/>
        <end position="133"/>
    </location>
</feature>
<dbReference type="PANTHER" id="PTHR43298:SF2">
    <property type="entry name" value="FMN_FAD EXPORTER YEEO-RELATED"/>
    <property type="match status" value="1"/>
</dbReference>
<dbReference type="PATRIC" id="fig|1132509.6.peg.3021"/>
<evidence type="ECO:0000313" key="12">
    <source>
        <dbReference type="Proteomes" id="UP000011566"/>
    </source>
</evidence>
<comment type="subcellular location">
    <subcellularLocation>
        <location evidence="1">Cell membrane</location>
        <topology evidence="1">Multi-pass membrane protein</topology>
    </subcellularLocation>
</comment>
<dbReference type="Pfam" id="PF01554">
    <property type="entry name" value="MatE"/>
    <property type="match status" value="2"/>
</dbReference>
<protein>
    <recommendedName>
        <fullName evidence="9">Multidrug-efflux transporter</fullName>
    </recommendedName>
</protein>
<evidence type="ECO:0000256" key="3">
    <source>
        <dbReference type="ARBA" id="ARBA00022449"/>
    </source>
</evidence>
<feature type="transmembrane region" description="Helical" evidence="10">
    <location>
        <begin position="343"/>
        <end position="368"/>
    </location>
</feature>